<evidence type="ECO:0000313" key="14">
    <source>
        <dbReference type="EMBL" id="KIX14505.1"/>
    </source>
</evidence>
<keyword evidence="7 10" id="KW-0235">DNA replication</keyword>
<dbReference type="EMBL" id="AZAC01000010">
    <property type="protein sequence ID" value="KIX14505.1"/>
    <property type="molecule type" value="Genomic_DNA"/>
</dbReference>
<dbReference type="Gene3D" id="3.10.150.10">
    <property type="entry name" value="DNA Polymerase III, subunit A, domain 2"/>
    <property type="match status" value="1"/>
</dbReference>
<dbReference type="STRING" id="1429043.X474_07805"/>
<keyword evidence="6 10" id="KW-0548">Nucleotidyltransferase</keyword>
<dbReference type="CDD" id="cd00140">
    <property type="entry name" value="beta_clamp"/>
    <property type="match status" value="1"/>
</dbReference>
<keyword evidence="5 10" id="KW-0808">Transferase</keyword>
<dbReference type="SUPFAM" id="SSF55979">
    <property type="entry name" value="DNA clamp"/>
    <property type="match status" value="3"/>
</dbReference>
<keyword evidence="15" id="KW-1185">Reference proteome</keyword>
<dbReference type="InterPro" id="IPR022637">
    <property type="entry name" value="DNA_polIII_beta_cen"/>
</dbReference>
<proteinExistence type="inferred from homology"/>
<dbReference type="InParanoid" id="A0A0D2JY99"/>
<dbReference type="Proteomes" id="UP000032233">
    <property type="component" value="Unassembled WGS sequence"/>
</dbReference>
<dbReference type="InterPro" id="IPR001001">
    <property type="entry name" value="DNA_polIII_beta"/>
</dbReference>
<evidence type="ECO:0000313" key="15">
    <source>
        <dbReference type="Proteomes" id="UP000032233"/>
    </source>
</evidence>
<feature type="domain" description="DNA polymerase III beta sliding clamp central" evidence="12">
    <location>
        <begin position="129"/>
        <end position="248"/>
    </location>
</feature>
<evidence type="ECO:0000259" key="13">
    <source>
        <dbReference type="Pfam" id="PF02768"/>
    </source>
</evidence>
<feature type="domain" description="DNA polymerase III beta sliding clamp N-terminal" evidence="11">
    <location>
        <begin position="1"/>
        <end position="118"/>
    </location>
</feature>
<evidence type="ECO:0000256" key="6">
    <source>
        <dbReference type="ARBA" id="ARBA00022695"/>
    </source>
</evidence>
<evidence type="ECO:0000256" key="5">
    <source>
        <dbReference type="ARBA" id="ARBA00022679"/>
    </source>
</evidence>
<accession>A0A0D2JY99</accession>
<dbReference type="PIRSF" id="PIRSF000804">
    <property type="entry name" value="DNA_pol_III_b"/>
    <property type="match status" value="1"/>
</dbReference>
<comment type="similarity">
    <text evidence="2 10">Belongs to the beta sliding clamp family.</text>
</comment>
<gene>
    <name evidence="14" type="ORF">X474_07805</name>
</gene>
<dbReference type="InterPro" id="IPR022635">
    <property type="entry name" value="DNA_polIII_beta_C"/>
</dbReference>
<evidence type="ECO:0000256" key="7">
    <source>
        <dbReference type="ARBA" id="ARBA00022705"/>
    </source>
</evidence>
<evidence type="ECO:0000259" key="12">
    <source>
        <dbReference type="Pfam" id="PF02767"/>
    </source>
</evidence>
<dbReference type="Pfam" id="PF00712">
    <property type="entry name" value="DNA_pol3_beta"/>
    <property type="match status" value="1"/>
</dbReference>
<evidence type="ECO:0000256" key="9">
    <source>
        <dbReference type="ARBA" id="ARBA00023125"/>
    </source>
</evidence>
<feature type="domain" description="DNA polymerase III beta sliding clamp C-terminal" evidence="13">
    <location>
        <begin position="252"/>
        <end position="370"/>
    </location>
</feature>
<dbReference type="PANTHER" id="PTHR30478:SF0">
    <property type="entry name" value="BETA SLIDING CLAMP"/>
    <property type="match status" value="1"/>
</dbReference>
<dbReference type="Pfam" id="PF02767">
    <property type="entry name" value="DNA_pol3_beta_2"/>
    <property type="match status" value="1"/>
</dbReference>
<dbReference type="GO" id="GO:0008408">
    <property type="term" value="F:3'-5' exonuclease activity"/>
    <property type="evidence" value="ECO:0007669"/>
    <property type="project" value="InterPro"/>
</dbReference>
<keyword evidence="9" id="KW-0238">DNA-binding</keyword>
<reference evidence="14 15" key="1">
    <citation type="submission" date="2013-11" db="EMBL/GenBank/DDBJ databases">
        <title>Metagenomic analysis of a methanogenic consortium involved in long chain n-alkane degradation.</title>
        <authorList>
            <person name="Davidova I.A."/>
            <person name="Callaghan A.V."/>
            <person name="Wawrik B."/>
            <person name="Pruitt S."/>
            <person name="Marks C."/>
            <person name="Duncan K.E."/>
            <person name="Suflita J.M."/>
        </authorList>
    </citation>
    <scope>NUCLEOTIDE SEQUENCE [LARGE SCALE GENOMIC DNA]</scope>
    <source>
        <strain evidence="14 15">SPR</strain>
    </source>
</reference>
<dbReference type="PANTHER" id="PTHR30478">
    <property type="entry name" value="DNA POLYMERASE III SUBUNIT BETA"/>
    <property type="match status" value="1"/>
</dbReference>
<evidence type="ECO:0000256" key="4">
    <source>
        <dbReference type="ARBA" id="ARBA00022490"/>
    </source>
</evidence>
<dbReference type="PATRIC" id="fig|1429043.3.peg.1649"/>
<dbReference type="FunCoup" id="A0A0D2JY99">
    <property type="interactions" value="412"/>
</dbReference>
<dbReference type="GO" id="GO:0009360">
    <property type="term" value="C:DNA polymerase III complex"/>
    <property type="evidence" value="ECO:0007669"/>
    <property type="project" value="InterPro"/>
</dbReference>
<dbReference type="Pfam" id="PF02768">
    <property type="entry name" value="DNA_pol3_beta_3"/>
    <property type="match status" value="1"/>
</dbReference>
<organism evidence="14 15">
    <name type="scientific">Dethiosulfatarculus sandiegensis</name>
    <dbReference type="NCBI Taxonomy" id="1429043"/>
    <lineage>
        <taxon>Bacteria</taxon>
        <taxon>Pseudomonadati</taxon>
        <taxon>Thermodesulfobacteriota</taxon>
        <taxon>Desulfarculia</taxon>
        <taxon>Desulfarculales</taxon>
        <taxon>Desulfarculaceae</taxon>
        <taxon>Dethiosulfatarculus</taxon>
    </lineage>
</organism>
<dbReference type="GO" id="GO:0006271">
    <property type="term" value="P:DNA strand elongation involved in DNA replication"/>
    <property type="evidence" value="ECO:0007669"/>
    <property type="project" value="TreeGrafter"/>
</dbReference>
<evidence type="ECO:0000256" key="1">
    <source>
        <dbReference type="ARBA" id="ARBA00004496"/>
    </source>
</evidence>
<dbReference type="InterPro" id="IPR022634">
    <property type="entry name" value="DNA_polIII_beta_N"/>
</dbReference>
<dbReference type="GO" id="GO:0003887">
    <property type="term" value="F:DNA-directed DNA polymerase activity"/>
    <property type="evidence" value="ECO:0007669"/>
    <property type="project" value="UniProtKB-UniRule"/>
</dbReference>
<keyword evidence="8 10" id="KW-0239">DNA-directed DNA polymerase</keyword>
<comment type="subunit">
    <text evidence="10">Forms a ring-shaped head-to-tail homodimer around DNA.</text>
</comment>
<evidence type="ECO:0000256" key="3">
    <source>
        <dbReference type="ARBA" id="ARBA00021035"/>
    </source>
</evidence>
<protein>
    <recommendedName>
        <fullName evidence="3 10">Beta sliding clamp</fullName>
    </recommendedName>
</protein>
<dbReference type="OrthoDB" id="8421503at2"/>
<evidence type="ECO:0000256" key="2">
    <source>
        <dbReference type="ARBA" id="ARBA00010752"/>
    </source>
</evidence>
<comment type="subcellular location">
    <subcellularLocation>
        <location evidence="1 10">Cytoplasm</location>
    </subcellularLocation>
</comment>
<comment type="caution">
    <text evidence="14">The sequence shown here is derived from an EMBL/GenBank/DDBJ whole genome shotgun (WGS) entry which is preliminary data.</text>
</comment>
<evidence type="ECO:0000256" key="8">
    <source>
        <dbReference type="ARBA" id="ARBA00022932"/>
    </source>
</evidence>
<dbReference type="Gene3D" id="3.70.10.10">
    <property type="match status" value="1"/>
</dbReference>
<dbReference type="RefSeq" id="WP_044347744.1">
    <property type="nucleotide sequence ID" value="NZ_AZAC01000010.1"/>
</dbReference>
<evidence type="ECO:0000256" key="10">
    <source>
        <dbReference type="PIRNR" id="PIRNR000804"/>
    </source>
</evidence>
<dbReference type="GO" id="GO:0003677">
    <property type="term" value="F:DNA binding"/>
    <property type="evidence" value="ECO:0007669"/>
    <property type="project" value="UniProtKB-UniRule"/>
</dbReference>
<keyword evidence="4 10" id="KW-0963">Cytoplasm</keyword>
<dbReference type="InterPro" id="IPR046938">
    <property type="entry name" value="DNA_clamp_sf"/>
</dbReference>
<dbReference type="SMART" id="SM00480">
    <property type="entry name" value="POL3Bc"/>
    <property type="match status" value="1"/>
</dbReference>
<comment type="function">
    <text evidence="10">Confers DNA tethering and processivity to DNA polymerases and other proteins. Acts as a clamp, forming a ring around DNA (a reaction catalyzed by the clamp-loading complex) which diffuses in an ATP-independent manner freely and bidirectionally along dsDNA. Initially characterized for its ability to contact the catalytic subunit of DNA polymerase III (Pol III), a complex, multichain enzyme responsible for most of the replicative synthesis in bacteria; Pol III exhibits 3'-5' exonuclease proofreading activity. The beta chain is required for initiation of replication as well as for processivity of DNA replication.</text>
</comment>
<dbReference type="NCBIfam" id="TIGR00663">
    <property type="entry name" value="dnan"/>
    <property type="match status" value="1"/>
</dbReference>
<dbReference type="AlphaFoldDB" id="A0A0D2JY99"/>
<sequence length="371" mass="41228">MEFSVRKEDLVKGLARSQAVVEKRTAMPILSNVLLDAREDKIIMRASDLETSFEGSYPARVQTQGSTTVPARKLFEIVKELPAEEIYLKEKENSYLHISGARANFELVGIAADEFPAFPEVTDAFELTVEAKILQEAIEKTMFAISQEDTRFNLAGLYVEKFQMPDGPALRCVATDGHRLSLIDKQVDGMEEFGLSKGVIIPRKGVSEIRKLCEEGGDIVLGLSKESAYVSKNEVKLILRMQEGAFPDYEVVIPKNTQNKAFVNRQAFSDVLKRVALLATDRFQGVALEFKEGLLEVQSQNPELGKASESLEMDYDGATLKVGFNAKYFLDICNAMKSEEISLAFIDEQNPCLVSGEGDPGYLSVVMPMRL</sequence>
<dbReference type="GO" id="GO:0005737">
    <property type="term" value="C:cytoplasm"/>
    <property type="evidence" value="ECO:0007669"/>
    <property type="project" value="UniProtKB-SubCell"/>
</dbReference>
<evidence type="ECO:0000259" key="11">
    <source>
        <dbReference type="Pfam" id="PF00712"/>
    </source>
</evidence>
<name>A0A0D2JY99_9BACT</name>